<dbReference type="InterPro" id="IPR036291">
    <property type="entry name" value="NAD(P)-bd_dom_sf"/>
</dbReference>
<dbReference type="Pfam" id="PF22725">
    <property type="entry name" value="GFO_IDH_MocA_C3"/>
    <property type="match status" value="1"/>
</dbReference>
<dbReference type="SUPFAM" id="SSF55347">
    <property type="entry name" value="Glyceraldehyde-3-phosphate dehydrogenase-like, C-terminal domain"/>
    <property type="match status" value="1"/>
</dbReference>
<dbReference type="PANTHER" id="PTHR43708">
    <property type="entry name" value="CONSERVED EXPRESSED OXIDOREDUCTASE (EUROFUNG)"/>
    <property type="match status" value="1"/>
</dbReference>
<feature type="domain" description="GFO/IDH/MocA-like oxidoreductase" evidence="2">
    <location>
        <begin position="150"/>
        <end position="278"/>
    </location>
</feature>
<dbReference type="InterPro" id="IPR051317">
    <property type="entry name" value="Gfo/Idh/MocA_oxidoreduct"/>
</dbReference>
<protein>
    <submittedName>
        <fullName evidence="3">Oxidoreductase</fullName>
    </submittedName>
</protein>
<gene>
    <name evidence="3" type="ORF">LPB072_17730</name>
    <name evidence="4" type="ORF">LPB72_03305</name>
</gene>
<evidence type="ECO:0000259" key="2">
    <source>
        <dbReference type="Pfam" id="PF22725"/>
    </source>
</evidence>
<sequence length="384" mass="40524">MNPVIAVLGRRLRLGVIGGGPGSFIGPTHRQAARLDDRYELVAGCLSSDPARSVSAGMALGLPADRSYASAQALFEAEAARADGMDAVAIMTPNHDHYPSAMAALAQGFDVICDKPMTNTLVEAEQLRQRVSETGLVFCLTHNYSGYPLVRQARAMVTEGLLGEVRMVQVEYVQGGRARPGPGRTAWKTDPERGGASLVMGDIGTHAHQLLRFISGLEVEQVAADAGPIVPGSQAHDYAGAMLRLSGGARGNFWVTQAAAGVENALRIRVSGSQGTLEWAQEHPQVLHFKPIGSPAQTLTPNGPGTLPLAARSSRVAAGHPEGFHEAFANLYSDAAEAIAARRAGQQPDPLALHFPNADDGWMGVRFVDAVIRSSAADGLWSTV</sequence>
<dbReference type="GO" id="GO:0000166">
    <property type="term" value="F:nucleotide binding"/>
    <property type="evidence" value="ECO:0007669"/>
    <property type="project" value="InterPro"/>
</dbReference>
<name>A0A167IY17_9BURK</name>
<organism evidence="3 6">
    <name type="scientific">Hydrogenophaga crassostreae</name>
    <dbReference type="NCBI Taxonomy" id="1763535"/>
    <lineage>
        <taxon>Bacteria</taxon>
        <taxon>Pseudomonadati</taxon>
        <taxon>Pseudomonadota</taxon>
        <taxon>Betaproteobacteria</taxon>
        <taxon>Burkholderiales</taxon>
        <taxon>Comamonadaceae</taxon>
        <taxon>Hydrogenophaga</taxon>
    </lineage>
</organism>
<feature type="domain" description="Gfo/Idh/MocA-like oxidoreductase N-terminal" evidence="1">
    <location>
        <begin position="13"/>
        <end position="139"/>
    </location>
</feature>
<evidence type="ECO:0000313" key="3">
    <source>
        <dbReference type="EMBL" id="AOW15772.1"/>
    </source>
</evidence>
<dbReference type="SUPFAM" id="SSF51735">
    <property type="entry name" value="NAD(P)-binding Rossmann-fold domains"/>
    <property type="match status" value="1"/>
</dbReference>
<reference evidence="3 6" key="2">
    <citation type="submission" date="2016-10" db="EMBL/GenBank/DDBJ databases">
        <title>Hydorgenophaga sp. LPB0072 isolated from gastropod.</title>
        <authorList>
            <person name="Kim E."/>
            <person name="Yi H."/>
        </authorList>
    </citation>
    <scope>NUCLEOTIDE SEQUENCE [LARGE SCALE GENOMIC DNA]</scope>
    <source>
        <strain evidence="3 6">LPB0072</strain>
    </source>
</reference>
<dbReference type="Pfam" id="PF01408">
    <property type="entry name" value="GFO_IDH_MocA"/>
    <property type="match status" value="1"/>
</dbReference>
<dbReference type="Proteomes" id="UP000185680">
    <property type="component" value="Chromosome"/>
</dbReference>
<accession>A0A167IY17</accession>
<dbReference type="EMBL" id="LVWD01000003">
    <property type="protein sequence ID" value="OAD43791.1"/>
    <property type="molecule type" value="Genomic_DNA"/>
</dbReference>
<evidence type="ECO:0000313" key="6">
    <source>
        <dbReference type="Proteomes" id="UP000185680"/>
    </source>
</evidence>
<dbReference type="Proteomes" id="UP000185657">
    <property type="component" value="Unassembled WGS sequence"/>
</dbReference>
<dbReference type="InterPro" id="IPR055170">
    <property type="entry name" value="GFO_IDH_MocA-like_dom"/>
</dbReference>
<dbReference type="InterPro" id="IPR000683">
    <property type="entry name" value="Gfo/Idh/MocA-like_OxRdtase_N"/>
</dbReference>
<dbReference type="AlphaFoldDB" id="A0A167IY17"/>
<dbReference type="EMBL" id="CP017476">
    <property type="protein sequence ID" value="AOW15772.1"/>
    <property type="molecule type" value="Genomic_DNA"/>
</dbReference>
<proteinExistence type="predicted"/>
<dbReference type="KEGG" id="hyl:LPB072_17730"/>
<evidence type="ECO:0000313" key="4">
    <source>
        <dbReference type="EMBL" id="OAD43791.1"/>
    </source>
</evidence>
<evidence type="ECO:0000259" key="1">
    <source>
        <dbReference type="Pfam" id="PF01408"/>
    </source>
</evidence>
<dbReference type="Gene3D" id="3.40.50.720">
    <property type="entry name" value="NAD(P)-binding Rossmann-like Domain"/>
    <property type="match status" value="1"/>
</dbReference>
<dbReference type="PANTHER" id="PTHR43708:SF3">
    <property type="entry name" value="OXIDOREDUCTASE"/>
    <property type="match status" value="1"/>
</dbReference>
<dbReference type="STRING" id="1763535.LPB072_17730"/>
<reference evidence="4 5" key="1">
    <citation type="submission" date="2016-02" db="EMBL/GenBank/DDBJ databases">
        <title>Draft genome sequence of Hydrogenophaga sp. LPB0072.</title>
        <authorList>
            <person name="Shin S.-K."/>
            <person name="Yi H."/>
        </authorList>
    </citation>
    <scope>NUCLEOTIDE SEQUENCE [LARGE SCALE GENOMIC DNA]</scope>
    <source>
        <strain evidence="4 5">LPB0072</strain>
    </source>
</reference>
<keyword evidence="5" id="KW-1185">Reference proteome</keyword>
<evidence type="ECO:0000313" key="5">
    <source>
        <dbReference type="Proteomes" id="UP000185657"/>
    </source>
</evidence>
<dbReference type="Gene3D" id="3.30.360.10">
    <property type="entry name" value="Dihydrodipicolinate Reductase, domain 2"/>
    <property type="match status" value="1"/>
</dbReference>